<sequence length="418" mass="47714">VKKSSEAVNNFWILIDKEYFKNEIENIQLNYAKCMLNDCNNEKHHICSISTNNAIKTLKNALEGDNNAIKTLKHALEGGKNNKRKKKMSASGEEERAHCSDTSYTIPLSQESESFNNSYTTPSPHGYTTPSVLNNSPAEPLILVNRINNLFIVENKVDDIFIIDDVDDLCFIGGNSADDYKIKETNVSNLFWKYQNSSINIAKIEGLFVKSNVYEILSLSSIFLLIPDSHSKKMIDIFAQQTVLDLECEAKFRNAIKRATKESFSHATNWLMAELSNNKPLKDNMRFIILDYIKSLLFTKIKNNSSEMTFIANYLDLIIRGMLHDPNRHIIEWLNTGLDESKTRKLEGRSKQPDFIVSAIHQLQICGVIFIFMKDCLDSCMEKDADLKVLGFQCVMHIPSSIKEMNLFVNEIETLLRV</sequence>
<dbReference type="Proteomes" id="UP000789405">
    <property type="component" value="Unassembled WGS sequence"/>
</dbReference>
<proteinExistence type="predicted"/>
<evidence type="ECO:0000313" key="1">
    <source>
        <dbReference type="EMBL" id="CAG8547955.1"/>
    </source>
</evidence>
<gene>
    <name evidence="1" type="ORF">DERYTH_LOCUS5125</name>
</gene>
<protein>
    <submittedName>
        <fullName evidence="1">22198_t:CDS:1</fullName>
    </submittedName>
</protein>
<comment type="caution">
    <text evidence="1">The sequence shown here is derived from an EMBL/GenBank/DDBJ whole genome shotgun (WGS) entry which is preliminary data.</text>
</comment>
<accession>A0A9N9AZN6</accession>
<name>A0A9N9AZN6_9GLOM</name>
<organism evidence="1 2">
    <name type="scientific">Dentiscutata erythropus</name>
    <dbReference type="NCBI Taxonomy" id="1348616"/>
    <lineage>
        <taxon>Eukaryota</taxon>
        <taxon>Fungi</taxon>
        <taxon>Fungi incertae sedis</taxon>
        <taxon>Mucoromycota</taxon>
        <taxon>Glomeromycotina</taxon>
        <taxon>Glomeromycetes</taxon>
        <taxon>Diversisporales</taxon>
        <taxon>Gigasporaceae</taxon>
        <taxon>Dentiscutata</taxon>
    </lineage>
</organism>
<dbReference type="AlphaFoldDB" id="A0A9N9AZN6"/>
<dbReference type="OrthoDB" id="2385417at2759"/>
<feature type="non-terminal residue" evidence="1">
    <location>
        <position position="418"/>
    </location>
</feature>
<evidence type="ECO:0000313" key="2">
    <source>
        <dbReference type="Proteomes" id="UP000789405"/>
    </source>
</evidence>
<dbReference type="EMBL" id="CAJVPY010002083">
    <property type="protein sequence ID" value="CAG8547955.1"/>
    <property type="molecule type" value="Genomic_DNA"/>
</dbReference>
<reference evidence="1" key="1">
    <citation type="submission" date="2021-06" db="EMBL/GenBank/DDBJ databases">
        <authorList>
            <person name="Kallberg Y."/>
            <person name="Tangrot J."/>
            <person name="Rosling A."/>
        </authorList>
    </citation>
    <scope>NUCLEOTIDE SEQUENCE</scope>
    <source>
        <strain evidence="1">MA453B</strain>
    </source>
</reference>
<keyword evidence="2" id="KW-1185">Reference proteome</keyword>